<dbReference type="GO" id="GO:0061630">
    <property type="term" value="F:ubiquitin protein ligase activity"/>
    <property type="evidence" value="ECO:0007669"/>
    <property type="project" value="UniProtKB-EC"/>
</dbReference>
<dbReference type="PROSITE" id="PS50089">
    <property type="entry name" value="ZF_RING_2"/>
    <property type="match status" value="1"/>
</dbReference>
<evidence type="ECO:0000256" key="2">
    <source>
        <dbReference type="ARBA" id="ARBA00012483"/>
    </source>
</evidence>
<evidence type="ECO:0000256" key="3">
    <source>
        <dbReference type="ARBA" id="ARBA00022723"/>
    </source>
</evidence>
<keyword evidence="8" id="KW-0472">Membrane</keyword>
<organism evidence="10">
    <name type="scientific">Aegilops tauschii</name>
    <name type="common">Tausch's goatgrass</name>
    <name type="synonym">Aegilops squarrosa</name>
    <dbReference type="NCBI Taxonomy" id="37682"/>
    <lineage>
        <taxon>Eukaryota</taxon>
        <taxon>Viridiplantae</taxon>
        <taxon>Streptophyta</taxon>
        <taxon>Embryophyta</taxon>
        <taxon>Tracheophyta</taxon>
        <taxon>Spermatophyta</taxon>
        <taxon>Magnoliopsida</taxon>
        <taxon>Liliopsida</taxon>
        <taxon>Poales</taxon>
        <taxon>Poaceae</taxon>
        <taxon>BOP clade</taxon>
        <taxon>Pooideae</taxon>
        <taxon>Triticodae</taxon>
        <taxon>Triticeae</taxon>
        <taxon>Triticinae</taxon>
        <taxon>Aegilops</taxon>
    </lineage>
</organism>
<evidence type="ECO:0000256" key="4">
    <source>
        <dbReference type="ARBA" id="ARBA00022771"/>
    </source>
</evidence>
<dbReference type="EnsemblPlants" id="EMT25257">
    <property type="protein sequence ID" value="EMT25257"/>
    <property type="gene ID" value="F775_04761"/>
</dbReference>
<dbReference type="Gene3D" id="3.30.40.10">
    <property type="entry name" value="Zinc/RING finger domain, C3HC4 (zinc finger)"/>
    <property type="match status" value="1"/>
</dbReference>
<keyword evidence="3" id="KW-0479">Metal-binding</keyword>
<dbReference type="PANTHER" id="PTHR14155">
    <property type="entry name" value="RING FINGER DOMAIN-CONTAINING"/>
    <property type="match status" value="1"/>
</dbReference>
<feature type="transmembrane region" description="Helical" evidence="8">
    <location>
        <begin position="35"/>
        <end position="57"/>
    </location>
</feature>
<evidence type="ECO:0000259" key="9">
    <source>
        <dbReference type="PROSITE" id="PS50089"/>
    </source>
</evidence>
<name>M8CDR6_AEGTA</name>
<evidence type="ECO:0000313" key="10">
    <source>
        <dbReference type="EnsemblPlants" id="EMT25257"/>
    </source>
</evidence>
<reference evidence="10" key="1">
    <citation type="submission" date="2015-06" db="UniProtKB">
        <authorList>
            <consortium name="EnsemblPlants"/>
        </authorList>
    </citation>
    <scope>IDENTIFICATION</scope>
</reference>
<keyword evidence="8" id="KW-0812">Transmembrane</keyword>
<dbReference type="GO" id="GO:0008270">
    <property type="term" value="F:zinc ion binding"/>
    <property type="evidence" value="ECO:0007669"/>
    <property type="project" value="UniProtKB-KW"/>
</dbReference>
<dbReference type="SMART" id="SM00184">
    <property type="entry name" value="RING"/>
    <property type="match status" value="1"/>
</dbReference>
<dbReference type="EC" id="2.3.2.27" evidence="2"/>
<protein>
    <recommendedName>
        <fullName evidence="2">RING-type E3 ubiquitin transferase</fullName>
        <ecNumber evidence="2">2.3.2.27</ecNumber>
    </recommendedName>
</protein>
<sequence length="186" mass="19723">MPFPHPAAHSPAPPPSHPWPSGGSSKDDSASQGGIIAGLVIGFVASLLLFTVAWSVFKGHRNSRARARAAAAAAARPWPPPEPYRPRSDEDRHRRSASDPSQTARLPAFTYSPSVKHNVAGGGEEAAACSVCLGAFLLGETVRLLPVCLHLYHVGCIDPWLDAHSTCPLCRSDTDPTIDAVRILPV</sequence>
<evidence type="ECO:0000256" key="8">
    <source>
        <dbReference type="SAM" id="Phobius"/>
    </source>
</evidence>
<keyword evidence="5" id="KW-0862">Zinc</keyword>
<accession>M8CDR6</accession>
<evidence type="ECO:0000256" key="1">
    <source>
        <dbReference type="ARBA" id="ARBA00000900"/>
    </source>
</evidence>
<evidence type="ECO:0000256" key="6">
    <source>
        <dbReference type="ARBA" id="ARBA00024209"/>
    </source>
</evidence>
<dbReference type="FunFam" id="3.30.40.10:FF:000984">
    <property type="entry name" value="Putative RING zinc finger domain superfamily protein"/>
    <property type="match status" value="1"/>
</dbReference>
<feature type="compositionally biased region" description="Basic and acidic residues" evidence="7">
    <location>
        <begin position="84"/>
        <end position="97"/>
    </location>
</feature>
<dbReference type="InterPro" id="IPR013083">
    <property type="entry name" value="Znf_RING/FYVE/PHD"/>
</dbReference>
<evidence type="ECO:0000256" key="5">
    <source>
        <dbReference type="ARBA" id="ARBA00022833"/>
    </source>
</evidence>
<dbReference type="CDD" id="cd16454">
    <property type="entry name" value="RING-H2_PA-TM-RING"/>
    <property type="match status" value="1"/>
</dbReference>
<keyword evidence="8" id="KW-1133">Transmembrane helix</keyword>
<dbReference type="InterPro" id="IPR001841">
    <property type="entry name" value="Znf_RING"/>
</dbReference>
<feature type="domain" description="RING-type" evidence="9">
    <location>
        <begin position="129"/>
        <end position="171"/>
    </location>
</feature>
<dbReference type="PANTHER" id="PTHR14155:SF585">
    <property type="entry name" value="RING-TYPE DOMAIN-CONTAINING PROTEIN"/>
    <property type="match status" value="1"/>
</dbReference>
<comment type="similarity">
    <text evidence="6">Belongs to the RING-type zinc finger family. ATL subfamily.</text>
</comment>
<keyword evidence="4" id="KW-0863">Zinc-finger</keyword>
<dbReference type="InterPro" id="IPR053238">
    <property type="entry name" value="RING-H2_zinc_finger"/>
</dbReference>
<comment type="catalytic activity">
    <reaction evidence="1">
        <text>S-ubiquitinyl-[E2 ubiquitin-conjugating enzyme]-L-cysteine + [acceptor protein]-L-lysine = [E2 ubiquitin-conjugating enzyme]-L-cysteine + N(6)-ubiquitinyl-[acceptor protein]-L-lysine.</text>
        <dbReference type="EC" id="2.3.2.27"/>
    </reaction>
</comment>
<feature type="region of interest" description="Disordered" evidence="7">
    <location>
        <begin position="71"/>
        <end position="105"/>
    </location>
</feature>
<dbReference type="SUPFAM" id="SSF57850">
    <property type="entry name" value="RING/U-box"/>
    <property type="match status" value="1"/>
</dbReference>
<evidence type="ECO:0000256" key="7">
    <source>
        <dbReference type="SAM" id="MobiDB-lite"/>
    </source>
</evidence>
<feature type="compositionally biased region" description="Pro residues" evidence="7">
    <location>
        <begin position="1"/>
        <end position="18"/>
    </location>
</feature>
<dbReference type="AlphaFoldDB" id="M8CDR6"/>
<dbReference type="Pfam" id="PF13639">
    <property type="entry name" value="zf-RING_2"/>
    <property type="match status" value="1"/>
</dbReference>
<feature type="region of interest" description="Disordered" evidence="7">
    <location>
        <begin position="1"/>
        <end position="30"/>
    </location>
</feature>
<proteinExistence type="inferred from homology"/>